<feature type="domain" description="EcxA zinc-binding" evidence="2">
    <location>
        <begin position="427"/>
        <end position="733"/>
    </location>
</feature>
<dbReference type="InterPro" id="IPR033428">
    <property type="entry name" value="DUF5118"/>
</dbReference>
<sequence length="855" mass="95926">MKKNIYKPIYGLLLISLLTLSLQPVAAKKKKAPSIAALAKDSLGSNDYGKIVKDGKKKTGMFTVIFKAKDNKLYFEMPDSAFQKMYMLANRVASTSNTRDFVAGQMATRPMLLNFTKDERAVYMHLVQAANQVDAQDPIASSFGKNFINPILKAFKIVAHNGKNVVIDVSSFFGSNETSISPIKPDNPIAKLFGGSGSLKGTFVSDASGINEVKAFEKNIEIKTTLSFTLTGILSSPYSVKMHRSLFVLPDNPMSMRYQDNRVGYFSALKNLFSSDKDRVEQRVFINRWRVEPKAEDMAKYFSGQLVEPKKKIVFYVDSAFPTKWRQTIKDGIEVWNQAFEAAGFKNVVEARDYPANDSVFDPDDMRYNCFKYATTATPNAMGPSYTDPRTGEILCADVIWYHNIVSLLHNWRFIQTGAVDKRVRKPVFDDDVMKESIKYAASHEIGHTLGLMHNMGASYAYPVDSLRSPSFTQKYGTTPSIMDYARNNYVAQPGDLERGVSLLPPTLGVYDIYAINWGYRLIKDARTPDDEKATLNQWITDKSGDPMYEFGAQQVMGIIDPTDLTEDLGNDHIKAGNLGISNLKILVKNLLDWTMEKGERYDHTETIYKEVTRQYTRYIGHVIPYLGGIEFREIRQGDGKSVARAYIGKDKQKASMQWLLNQARNYDTWLSPASLLNKLELDMNTNDKLRSTIVSSLFSGGILYRIKEGGMIDPVRNYPLDTYLADLTNALFISPVAGKLSEAEQKLQGAAIAVMMNASGLNKNEVKKTSLSDENELQQITDSPLCCGYQHADTGFTRINMGASALSKSELGAIMLGRLQRVLAKYKAYRATATGSTRDYYNYQIFLIERLLSN</sequence>
<gene>
    <name evidence="5" type="ORF">HMPREF9151_01511</name>
</gene>
<dbReference type="Gene3D" id="3.40.390.10">
    <property type="entry name" value="Collagenase (Catalytic Domain)"/>
    <property type="match status" value="1"/>
</dbReference>
<proteinExistence type="predicted"/>
<dbReference type="InterPro" id="IPR033413">
    <property type="entry name" value="DUF5117"/>
</dbReference>
<dbReference type="InterPro" id="IPR034032">
    <property type="entry name" value="Zn_MMP-like_bac"/>
</dbReference>
<dbReference type="PANTHER" id="PTHR38478">
    <property type="entry name" value="PEPTIDASE M1A AND M12B"/>
    <property type="match status" value="1"/>
</dbReference>
<reference evidence="5 6" key="1">
    <citation type="submission" date="2012-05" db="EMBL/GenBank/DDBJ databases">
        <authorList>
            <person name="Weinstock G."/>
            <person name="Sodergren E."/>
            <person name="Lobos E.A."/>
            <person name="Fulton L."/>
            <person name="Fulton R."/>
            <person name="Courtney L."/>
            <person name="Fronick C."/>
            <person name="O'Laughlin M."/>
            <person name="Godfrey J."/>
            <person name="Wilson R.M."/>
            <person name="Miner T."/>
            <person name="Farmer C."/>
            <person name="Delehaunty K."/>
            <person name="Cordes M."/>
            <person name="Minx P."/>
            <person name="Tomlinson C."/>
            <person name="Chen J."/>
            <person name="Wollam A."/>
            <person name="Pepin K.H."/>
            <person name="Bhonagiri V."/>
            <person name="Zhang X."/>
            <person name="Suruliraj S."/>
            <person name="Warren W."/>
            <person name="Mitreva M."/>
            <person name="Mardis E.R."/>
            <person name="Wilson R.K."/>
        </authorList>
    </citation>
    <scope>NUCLEOTIDE SEQUENCE [LARGE SCALE GENOMIC DNA]</scope>
    <source>
        <strain evidence="5 6">F0055</strain>
    </source>
</reference>
<comment type="caution">
    <text evidence="5">The sequence shown here is derived from an EMBL/GenBank/DDBJ whole genome shotgun (WGS) entry which is preliminary data.</text>
</comment>
<feature type="chain" id="PRO_5003954346" description="DUF5117 domain-containing protein" evidence="1">
    <location>
        <begin position="27"/>
        <end position="855"/>
    </location>
</feature>
<organism evidence="5 6">
    <name type="scientific">Hoylesella saccharolytica F0055</name>
    <dbReference type="NCBI Taxonomy" id="1127699"/>
    <lineage>
        <taxon>Bacteria</taxon>
        <taxon>Pseudomonadati</taxon>
        <taxon>Bacteroidota</taxon>
        <taxon>Bacteroidia</taxon>
        <taxon>Bacteroidales</taxon>
        <taxon>Prevotellaceae</taxon>
        <taxon>Hoylesella</taxon>
    </lineage>
</organism>
<dbReference type="Pfam" id="PF17162">
    <property type="entry name" value="DUF5118"/>
    <property type="match status" value="1"/>
</dbReference>
<dbReference type="SUPFAM" id="SSF55486">
    <property type="entry name" value="Metalloproteases ('zincins'), catalytic domain"/>
    <property type="match status" value="1"/>
</dbReference>
<dbReference type="STRING" id="1127699.HMPREF9151_01511"/>
<evidence type="ECO:0000259" key="3">
    <source>
        <dbReference type="Pfam" id="PF17148"/>
    </source>
</evidence>
<dbReference type="PATRIC" id="fig|1127699.3.peg.1392"/>
<dbReference type="InterPro" id="IPR024079">
    <property type="entry name" value="MetalloPept_cat_dom_sf"/>
</dbReference>
<dbReference type="HOGENOM" id="CLU_008630_1_0_10"/>
<evidence type="ECO:0000313" key="6">
    <source>
        <dbReference type="Proteomes" id="UP000010433"/>
    </source>
</evidence>
<dbReference type="CDD" id="cd04276">
    <property type="entry name" value="ZnMc_MMP_like_2"/>
    <property type="match status" value="1"/>
</dbReference>
<dbReference type="InterPro" id="IPR032534">
    <property type="entry name" value="EcxA_zinc-bd"/>
</dbReference>
<evidence type="ECO:0000313" key="5">
    <source>
        <dbReference type="EMBL" id="EKX99869.1"/>
    </source>
</evidence>
<evidence type="ECO:0000256" key="1">
    <source>
        <dbReference type="SAM" id="SignalP"/>
    </source>
</evidence>
<evidence type="ECO:0000259" key="4">
    <source>
        <dbReference type="Pfam" id="PF17162"/>
    </source>
</evidence>
<dbReference type="RefSeq" id="WP_009162819.1">
    <property type="nucleotide sequence ID" value="NZ_KB291002.1"/>
</dbReference>
<evidence type="ECO:0000259" key="2">
    <source>
        <dbReference type="Pfam" id="PF16313"/>
    </source>
</evidence>
<dbReference type="OrthoDB" id="9776599at2"/>
<feature type="domain" description="DUF5117" evidence="3">
    <location>
        <begin position="105"/>
        <end position="294"/>
    </location>
</feature>
<dbReference type="Pfam" id="PF16313">
    <property type="entry name" value="DUF4953"/>
    <property type="match status" value="1"/>
</dbReference>
<keyword evidence="1" id="KW-0732">Signal</keyword>
<name>L1N9C9_9BACT</name>
<dbReference type="GO" id="GO:0008237">
    <property type="term" value="F:metallopeptidase activity"/>
    <property type="evidence" value="ECO:0007669"/>
    <property type="project" value="InterPro"/>
</dbReference>
<dbReference type="Pfam" id="PF17148">
    <property type="entry name" value="DUF5117"/>
    <property type="match status" value="1"/>
</dbReference>
<feature type="signal peptide" evidence="1">
    <location>
        <begin position="1"/>
        <end position="26"/>
    </location>
</feature>
<evidence type="ECO:0008006" key="7">
    <source>
        <dbReference type="Google" id="ProtNLM"/>
    </source>
</evidence>
<keyword evidence="6" id="KW-1185">Reference proteome</keyword>
<feature type="domain" description="DUF5118" evidence="4">
    <location>
        <begin position="47"/>
        <end position="95"/>
    </location>
</feature>
<protein>
    <recommendedName>
        <fullName evidence="7">DUF5117 domain-containing protein</fullName>
    </recommendedName>
</protein>
<dbReference type="Proteomes" id="UP000010433">
    <property type="component" value="Unassembled WGS sequence"/>
</dbReference>
<dbReference type="EMBL" id="AMEP01000095">
    <property type="protein sequence ID" value="EKX99869.1"/>
    <property type="molecule type" value="Genomic_DNA"/>
</dbReference>
<dbReference type="PANTHER" id="PTHR38478:SF1">
    <property type="entry name" value="ZINC DEPENDENT METALLOPROTEASE DOMAIN LIPOPROTEIN"/>
    <property type="match status" value="1"/>
</dbReference>
<dbReference type="AlphaFoldDB" id="L1N9C9"/>
<accession>L1N9C9</accession>